<evidence type="ECO:0008006" key="4">
    <source>
        <dbReference type="Google" id="ProtNLM"/>
    </source>
</evidence>
<sequence length="100" mass="11165">MRAGILMSMCAAARRTGSPPPSLRCKRLPCKAPSRNQQLLASFSVHLPWLPLAQRRPLLLQLFRAGPQPAKTRTASLMWMSPLQMGRQRSSSSRKPSSLR</sequence>
<reference evidence="2" key="1">
    <citation type="submission" date="2017-08" db="EMBL/GenBank/DDBJ databases">
        <authorList>
            <person name="Polle J.E."/>
            <person name="Barry K."/>
            <person name="Cushman J."/>
            <person name="Schmutz J."/>
            <person name="Tran D."/>
            <person name="Hathwaick L.T."/>
            <person name="Yim W.C."/>
            <person name="Jenkins J."/>
            <person name="Mckie-Krisberg Z.M."/>
            <person name="Prochnik S."/>
            <person name="Lindquist E."/>
            <person name="Dockter R.B."/>
            <person name="Adam C."/>
            <person name="Molina H."/>
            <person name="Bunkerborg J."/>
            <person name="Jin E."/>
            <person name="Buchheim M."/>
            <person name="Magnuson J."/>
        </authorList>
    </citation>
    <scope>NUCLEOTIDE SEQUENCE</scope>
    <source>
        <strain evidence="2">CCAP 19/18</strain>
    </source>
</reference>
<feature type="compositionally biased region" description="Low complexity" evidence="1">
    <location>
        <begin position="87"/>
        <end position="100"/>
    </location>
</feature>
<organism evidence="2 3">
    <name type="scientific">Dunaliella salina</name>
    <name type="common">Green alga</name>
    <name type="synonym">Protococcus salinus</name>
    <dbReference type="NCBI Taxonomy" id="3046"/>
    <lineage>
        <taxon>Eukaryota</taxon>
        <taxon>Viridiplantae</taxon>
        <taxon>Chlorophyta</taxon>
        <taxon>core chlorophytes</taxon>
        <taxon>Chlorophyceae</taxon>
        <taxon>CS clade</taxon>
        <taxon>Chlamydomonadales</taxon>
        <taxon>Dunaliellaceae</taxon>
        <taxon>Dunaliella</taxon>
    </lineage>
</organism>
<keyword evidence="3" id="KW-1185">Reference proteome</keyword>
<gene>
    <name evidence="2" type="ORF">DUNSADRAFT_6745</name>
</gene>
<evidence type="ECO:0000313" key="2">
    <source>
        <dbReference type="EMBL" id="KAF5842501.1"/>
    </source>
</evidence>
<proteinExistence type="predicted"/>
<comment type="caution">
    <text evidence="2">The sequence shown here is derived from an EMBL/GenBank/DDBJ whole genome shotgun (WGS) entry which is preliminary data.</text>
</comment>
<dbReference type="Proteomes" id="UP000815325">
    <property type="component" value="Unassembled WGS sequence"/>
</dbReference>
<evidence type="ECO:0000256" key="1">
    <source>
        <dbReference type="SAM" id="MobiDB-lite"/>
    </source>
</evidence>
<name>A0ABQ7H6R0_DUNSA</name>
<accession>A0ABQ7H6R0</accession>
<evidence type="ECO:0000313" key="3">
    <source>
        <dbReference type="Proteomes" id="UP000815325"/>
    </source>
</evidence>
<dbReference type="EMBL" id="MU069460">
    <property type="protein sequence ID" value="KAF5842501.1"/>
    <property type="molecule type" value="Genomic_DNA"/>
</dbReference>
<protein>
    <recommendedName>
        <fullName evidence="4">Secreted protein</fullName>
    </recommendedName>
</protein>
<feature type="region of interest" description="Disordered" evidence="1">
    <location>
        <begin position="74"/>
        <end position="100"/>
    </location>
</feature>